<dbReference type="NCBIfam" id="TIGR03625">
    <property type="entry name" value="L3_bact"/>
    <property type="match status" value="1"/>
</dbReference>
<keyword evidence="5" id="KW-0687">Ribonucleoprotein</keyword>
<evidence type="ECO:0000313" key="7">
    <source>
        <dbReference type="EMBL" id="QKE31079.1"/>
    </source>
</evidence>
<organism evidence="7">
    <name type="scientific">Pavlova sp. NIVA-4/92</name>
    <dbReference type="NCBI Taxonomy" id="2686093"/>
    <lineage>
        <taxon>Eukaryota</taxon>
        <taxon>Haptista</taxon>
        <taxon>Haptophyta</taxon>
        <taxon>Pavlovophyceae</taxon>
        <taxon>Pavlovales</taxon>
        <taxon>Pavlovaceae</taxon>
        <taxon>Pavlova</taxon>
    </lineage>
</organism>
<reference evidence="7" key="1">
    <citation type="submission" date="2020-04" db="EMBL/GenBank/DDBJ databases">
        <authorList>
            <person name="Hulatt C.J."/>
            <person name="Posewitz M.C."/>
        </authorList>
    </citation>
    <scope>NUCLEOTIDE SEQUENCE</scope>
    <source>
        <strain evidence="7">NIVA-4/92</strain>
    </source>
</reference>
<keyword evidence="2" id="KW-0699">rRNA-binding</keyword>
<dbReference type="InterPro" id="IPR009000">
    <property type="entry name" value="Transl_B-barrel_sf"/>
</dbReference>
<dbReference type="FunFam" id="2.40.30.10:FF:000065">
    <property type="entry name" value="50S ribosomal protein L3, chloroplastic"/>
    <property type="match status" value="1"/>
</dbReference>
<dbReference type="InterPro" id="IPR019927">
    <property type="entry name" value="Ribosomal_uL3_bac/org-type"/>
</dbReference>
<evidence type="ECO:0000256" key="2">
    <source>
        <dbReference type="ARBA" id="ARBA00022730"/>
    </source>
</evidence>
<dbReference type="PANTHER" id="PTHR11229">
    <property type="entry name" value="50S RIBOSOMAL PROTEIN L3"/>
    <property type="match status" value="1"/>
</dbReference>
<dbReference type="AlphaFoldDB" id="A0A7D3Q613"/>
<dbReference type="GO" id="GO:0003735">
    <property type="term" value="F:structural constituent of ribosome"/>
    <property type="evidence" value="ECO:0007669"/>
    <property type="project" value="InterPro"/>
</dbReference>
<gene>
    <name evidence="7" type="primary">rpl3</name>
</gene>
<protein>
    <recommendedName>
        <fullName evidence="6">Large ribosomal subunit protein uL3c</fullName>
    </recommendedName>
</protein>
<keyword evidence="7" id="KW-0934">Plastid</keyword>
<dbReference type="GO" id="GO:0022625">
    <property type="term" value="C:cytosolic large ribosomal subunit"/>
    <property type="evidence" value="ECO:0007669"/>
    <property type="project" value="TreeGrafter"/>
</dbReference>
<name>A0A7D3Q613_9EUKA</name>
<comment type="similarity">
    <text evidence="1">Belongs to the universal ribosomal protein uL3 family.</text>
</comment>
<evidence type="ECO:0000256" key="1">
    <source>
        <dbReference type="ARBA" id="ARBA00006540"/>
    </source>
</evidence>
<geneLocation type="plastid" evidence="7"/>
<dbReference type="PANTHER" id="PTHR11229:SF16">
    <property type="entry name" value="LARGE RIBOSOMAL SUBUNIT PROTEIN UL3C"/>
    <property type="match status" value="1"/>
</dbReference>
<sequence length="197" mass="21405">MMLGSKVGMTQIFDDSGFRVPVTVLSAGPCYVTQLLKNYNSVQIGYSIIPEKSLSHSKKKYFERLNISPLKYLKEFSVSSVTDYAVGQLITLEQYQIGQMVQVTSKSIGKGFAGTIKKYHFGRGPMAHGSKNHRAPGSIGASATPARVFPGKQMPGRLGNKTVTIKNLTIVDIDKENNLLVVKGSVPGKRGNLVKIA</sequence>
<dbReference type="SUPFAM" id="SSF50447">
    <property type="entry name" value="Translation proteins"/>
    <property type="match status" value="1"/>
</dbReference>
<dbReference type="InterPro" id="IPR000597">
    <property type="entry name" value="Ribosomal_uL3"/>
</dbReference>
<dbReference type="GO" id="GO:0019843">
    <property type="term" value="F:rRNA binding"/>
    <property type="evidence" value="ECO:0007669"/>
    <property type="project" value="UniProtKB-KW"/>
</dbReference>
<dbReference type="GO" id="GO:0006412">
    <property type="term" value="P:translation"/>
    <property type="evidence" value="ECO:0007669"/>
    <property type="project" value="InterPro"/>
</dbReference>
<dbReference type="RefSeq" id="YP_009863748.1">
    <property type="nucleotide sequence ID" value="NC_049013.1"/>
</dbReference>
<evidence type="ECO:0000256" key="6">
    <source>
        <dbReference type="ARBA" id="ARBA00035213"/>
    </source>
</evidence>
<dbReference type="Gene3D" id="2.40.30.10">
    <property type="entry name" value="Translation factors"/>
    <property type="match status" value="2"/>
</dbReference>
<evidence type="ECO:0000256" key="5">
    <source>
        <dbReference type="ARBA" id="ARBA00023274"/>
    </source>
</evidence>
<keyword evidence="4 7" id="KW-0689">Ribosomal protein</keyword>
<dbReference type="Pfam" id="PF00297">
    <property type="entry name" value="Ribosomal_L3"/>
    <property type="match status" value="1"/>
</dbReference>
<evidence type="ECO:0000256" key="3">
    <source>
        <dbReference type="ARBA" id="ARBA00022884"/>
    </source>
</evidence>
<dbReference type="EMBL" id="MT364382">
    <property type="protein sequence ID" value="QKE31079.1"/>
    <property type="molecule type" value="Genomic_DNA"/>
</dbReference>
<evidence type="ECO:0000256" key="4">
    <source>
        <dbReference type="ARBA" id="ARBA00022980"/>
    </source>
</evidence>
<accession>A0A7D3Q613</accession>
<proteinExistence type="inferred from homology"/>
<dbReference type="GeneID" id="55752418"/>
<keyword evidence="3" id="KW-0694">RNA-binding</keyword>